<dbReference type="SUPFAM" id="SSF53955">
    <property type="entry name" value="Lysozyme-like"/>
    <property type="match status" value="1"/>
</dbReference>
<evidence type="ECO:0000313" key="18">
    <source>
        <dbReference type="Proteomes" id="UP000236197"/>
    </source>
</evidence>
<comment type="caution">
    <text evidence="17">The sequence shown here is derived from an EMBL/GenBank/DDBJ whole genome shotgun (WGS) entry which is preliminary data.</text>
</comment>
<name>A0A2K2UBT0_9ACTN</name>
<sequence length="761" mass="80575">MASRSMKNRPGIKKKHPSIGLLAVLAVFAAVVIAGGVGVYALGSTWLEDLPDYTDADAFNTAQPTEVYASDGTTLLAKFQLENRDPVELDQISQYVLRGTVATEDERFYEHGGFDITGIGRALVNNITGGELEGASTITQQFVRNTILSEEMDDISIKRKVREMYLSVKLEEMYSKDQILLMYLNTINYGSGAYGIQAASQRYFSKNATDLTLAEAATLVGIPQSPTYNNPIDNPENSLKRRNVVLDRMLSNGYITQEEHDAACAESIALNPTTPSTDGIFLYPYFTSYVRETLTDENGKYKYSTNEVFKGGLKVITTIDPSTQQAAENAADAKLSSLPDEAEAAIVAIDPSTGHVKAMVGGKDYSASKVNLATGSGTNAADPGRPCGSAFKTFTLIAALEAGMDPNKTTVDCSSPAEIEGYGQTLHNSGNKSYGTRSIASAFAVSSNTGFVRLEMSMGTNKVYEVAKRMGISSPLAETDPTLTLGTYNVTMLDMADAYADIANGGMHYEAEPILQVTNSKGDVIFDNSHPEGKRVISAEVAHAATEVMKGVITGGTGRAAALPDGRPAAGKTGTGSDYKDITFCGITPQLSVGIWLGDPSNSISLNGTSAADVFRNFVGTALDGEPHEEFPQAGNPPYESYKDATYHIGGAWADESDQDQTDEPQEDPTTPSDPGAVAPGTTEPAPSPNPTPDPEPKPDPDPEPKPDPDPDPNPPDGGGGSGGGGDSGNGGGTTPAPAVASFSNRGFSPFGIWIREPYWS</sequence>
<reference evidence="18" key="1">
    <citation type="submission" date="2018-01" db="EMBL/GenBank/DDBJ databases">
        <title>Rubneribacter badeniensis gen. nov., sp. nov., and Colonibacter rubneri, gen. nov., sp. nov., WGS of new members of the Eggerthellaceae.</title>
        <authorList>
            <person name="Danylec N."/>
            <person name="Stoll D.A."/>
            <person name="Doetsch A."/>
            <person name="Kulling S.E."/>
            <person name="Huch M."/>
        </authorList>
    </citation>
    <scope>NUCLEOTIDE SEQUENCE [LARGE SCALE GENOMIC DNA]</scope>
    <source>
        <strain evidence="18">ResAG-96</strain>
    </source>
</reference>
<protein>
    <submittedName>
        <fullName evidence="17">Glycosyl transferase</fullName>
    </submittedName>
</protein>
<evidence type="ECO:0000313" key="17">
    <source>
        <dbReference type="EMBL" id="PNV67620.1"/>
    </source>
</evidence>
<dbReference type="GO" id="GO:0008360">
    <property type="term" value="P:regulation of cell shape"/>
    <property type="evidence" value="ECO:0007669"/>
    <property type="project" value="UniProtKB-KW"/>
</dbReference>
<evidence type="ECO:0000256" key="13">
    <source>
        <dbReference type="ARBA" id="ARBA00049902"/>
    </source>
</evidence>
<keyword evidence="5" id="KW-0328">Glycosyltransferase</keyword>
<dbReference type="Proteomes" id="UP000236197">
    <property type="component" value="Unassembled WGS sequence"/>
</dbReference>
<evidence type="ECO:0000256" key="10">
    <source>
        <dbReference type="ARBA" id="ARBA00023268"/>
    </source>
</evidence>
<dbReference type="InterPro" id="IPR001264">
    <property type="entry name" value="Glyco_trans_51"/>
</dbReference>
<dbReference type="InterPro" id="IPR050396">
    <property type="entry name" value="Glycosyltr_51/Transpeptidase"/>
</dbReference>
<feature type="domain" description="Glycosyl transferase family 51" evidence="16">
    <location>
        <begin position="75"/>
        <end position="249"/>
    </location>
</feature>
<feature type="domain" description="Penicillin-binding protein transpeptidase" evidence="15">
    <location>
        <begin position="345"/>
        <end position="588"/>
    </location>
</feature>
<dbReference type="GO" id="GO:0009252">
    <property type="term" value="P:peptidoglycan biosynthetic process"/>
    <property type="evidence" value="ECO:0007669"/>
    <property type="project" value="UniProtKB-KW"/>
</dbReference>
<comment type="similarity">
    <text evidence="1">In the C-terminal section; belongs to the transpeptidase family.</text>
</comment>
<dbReference type="Pfam" id="PF00912">
    <property type="entry name" value="Transgly"/>
    <property type="match status" value="1"/>
</dbReference>
<dbReference type="OrthoDB" id="9766909at2"/>
<comment type="catalytic activity">
    <reaction evidence="13">
        <text>[GlcNAc-(1-&gt;4)-Mur2Ac(oyl-L-Ala-gamma-D-Glu-L-Lys-D-Ala-D-Ala)](n)-di-trans,octa-cis-undecaprenyl diphosphate + beta-D-GlcNAc-(1-&gt;4)-Mur2Ac(oyl-L-Ala-gamma-D-Glu-L-Lys-D-Ala-D-Ala)-di-trans,octa-cis-undecaprenyl diphosphate = [GlcNAc-(1-&gt;4)-Mur2Ac(oyl-L-Ala-gamma-D-Glu-L-Lys-D-Ala-D-Ala)](n+1)-di-trans,octa-cis-undecaprenyl diphosphate + di-trans,octa-cis-undecaprenyl diphosphate + H(+)</text>
        <dbReference type="Rhea" id="RHEA:23708"/>
        <dbReference type="Rhea" id="RHEA-COMP:9602"/>
        <dbReference type="Rhea" id="RHEA-COMP:9603"/>
        <dbReference type="ChEBI" id="CHEBI:15378"/>
        <dbReference type="ChEBI" id="CHEBI:58405"/>
        <dbReference type="ChEBI" id="CHEBI:60033"/>
        <dbReference type="ChEBI" id="CHEBI:78435"/>
        <dbReference type="EC" id="2.4.99.28"/>
    </reaction>
</comment>
<evidence type="ECO:0000256" key="8">
    <source>
        <dbReference type="ARBA" id="ARBA00022960"/>
    </source>
</evidence>
<dbReference type="SUPFAM" id="SSF56601">
    <property type="entry name" value="beta-lactamase/transpeptidase-like"/>
    <property type="match status" value="1"/>
</dbReference>
<evidence type="ECO:0000256" key="1">
    <source>
        <dbReference type="ARBA" id="ARBA00007090"/>
    </source>
</evidence>
<dbReference type="InterPro" id="IPR036950">
    <property type="entry name" value="PBP_transglycosylase"/>
</dbReference>
<dbReference type="InterPro" id="IPR023346">
    <property type="entry name" value="Lysozyme-like_dom_sf"/>
</dbReference>
<keyword evidence="18" id="KW-1185">Reference proteome</keyword>
<accession>A0A2K2UBT0</accession>
<evidence type="ECO:0000256" key="5">
    <source>
        <dbReference type="ARBA" id="ARBA00022676"/>
    </source>
</evidence>
<dbReference type="PANTHER" id="PTHR32282">
    <property type="entry name" value="BINDING PROTEIN TRANSPEPTIDASE, PUTATIVE-RELATED"/>
    <property type="match status" value="1"/>
</dbReference>
<evidence type="ECO:0000256" key="11">
    <source>
        <dbReference type="ARBA" id="ARBA00023316"/>
    </source>
</evidence>
<evidence type="ECO:0000256" key="6">
    <source>
        <dbReference type="ARBA" id="ARBA00022679"/>
    </source>
</evidence>
<dbReference type="Pfam" id="PF00905">
    <property type="entry name" value="Transpeptidase"/>
    <property type="match status" value="1"/>
</dbReference>
<feature type="compositionally biased region" description="Basic and acidic residues" evidence="14">
    <location>
        <begin position="695"/>
        <end position="709"/>
    </location>
</feature>
<keyword evidence="9" id="KW-0573">Peptidoglycan synthesis</keyword>
<comment type="catalytic activity">
    <reaction evidence="12">
        <text>Preferential cleavage: (Ac)2-L-Lys-D-Ala-|-D-Ala. Also transpeptidation of peptidyl-alanyl moieties that are N-acyl substituents of D-alanine.</text>
        <dbReference type="EC" id="3.4.16.4"/>
    </reaction>
</comment>
<keyword evidence="8" id="KW-0133">Cell shape</keyword>
<dbReference type="RefSeq" id="WP_103265131.1">
    <property type="nucleotide sequence ID" value="NZ_CABMLE010000007.1"/>
</dbReference>
<organism evidence="17 18">
    <name type="scientific">Enteroscipio rubneri</name>
    <dbReference type="NCBI Taxonomy" id="2070686"/>
    <lineage>
        <taxon>Bacteria</taxon>
        <taxon>Bacillati</taxon>
        <taxon>Actinomycetota</taxon>
        <taxon>Coriobacteriia</taxon>
        <taxon>Eggerthellales</taxon>
        <taxon>Eggerthellaceae</taxon>
        <taxon>Enteroscipio</taxon>
    </lineage>
</organism>
<proteinExistence type="inferred from homology"/>
<dbReference type="PANTHER" id="PTHR32282:SF33">
    <property type="entry name" value="PEPTIDOGLYCAN GLYCOSYLTRANSFERASE"/>
    <property type="match status" value="1"/>
</dbReference>
<evidence type="ECO:0000256" key="9">
    <source>
        <dbReference type="ARBA" id="ARBA00022984"/>
    </source>
</evidence>
<gene>
    <name evidence="17" type="ORF">C2L71_07395</name>
</gene>
<keyword evidence="6 17" id="KW-0808">Transferase</keyword>
<comment type="similarity">
    <text evidence="2">In the N-terminal section; belongs to the glycosyltransferase 51 family.</text>
</comment>
<feature type="compositionally biased region" description="Acidic residues" evidence="14">
    <location>
        <begin position="655"/>
        <end position="667"/>
    </location>
</feature>
<dbReference type="GO" id="GO:0008658">
    <property type="term" value="F:penicillin binding"/>
    <property type="evidence" value="ECO:0007669"/>
    <property type="project" value="InterPro"/>
</dbReference>
<keyword evidence="3" id="KW-0121">Carboxypeptidase</keyword>
<evidence type="ECO:0000256" key="2">
    <source>
        <dbReference type="ARBA" id="ARBA00007739"/>
    </source>
</evidence>
<dbReference type="InterPro" id="IPR012338">
    <property type="entry name" value="Beta-lactam/transpept-like"/>
</dbReference>
<dbReference type="GO" id="GO:0071555">
    <property type="term" value="P:cell wall organization"/>
    <property type="evidence" value="ECO:0007669"/>
    <property type="project" value="UniProtKB-KW"/>
</dbReference>
<evidence type="ECO:0000256" key="12">
    <source>
        <dbReference type="ARBA" id="ARBA00034000"/>
    </source>
</evidence>
<evidence type="ECO:0000259" key="15">
    <source>
        <dbReference type="Pfam" id="PF00905"/>
    </source>
</evidence>
<dbReference type="GO" id="GO:0009002">
    <property type="term" value="F:serine-type D-Ala-D-Ala carboxypeptidase activity"/>
    <property type="evidence" value="ECO:0007669"/>
    <property type="project" value="UniProtKB-EC"/>
</dbReference>
<dbReference type="Gene3D" id="1.10.3810.10">
    <property type="entry name" value="Biosynthetic peptidoglycan transglycosylase-like"/>
    <property type="match status" value="1"/>
</dbReference>
<dbReference type="FunFam" id="1.10.3810.10:FF:000001">
    <property type="entry name" value="Penicillin-binding protein 1A"/>
    <property type="match status" value="1"/>
</dbReference>
<dbReference type="InterPro" id="IPR001460">
    <property type="entry name" value="PCN-bd_Tpept"/>
</dbReference>
<dbReference type="Gene3D" id="3.40.710.10">
    <property type="entry name" value="DD-peptidase/beta-lactamase superfamily"/>
    <property type="match status" value="1"/>
</dbReference>
<dbReference type="GO" id="GO:0030288">
    <property type="term" value="C:outer membrane-bounded periplasmic space"/>
    <property type="evidence" value="ECO:0007669"/>
    <property type="project" value="TreeGrafter"/>
</dbReference>
<feature type="region of interest" description="Disordered" evidence="14">
    <location>
        <begin position="655"/>
        <end position="761"/>
    </location>
</feature>
<evidence type="ECO:0000259" key="16">
    <source>
        <dbReference type="Pfam" id="PF00912"/>
    </source>
</evidence>
<dbReference type="EMBL" id="PPEK01000007">
    <property type="protein sequence ID" value="PNV67620.1"/>
    <property type="molecule type" value="Genomic_DNA"/>
</dbReference>
<keyword evidence="7" id="KW-0378">Hydrolase</keyword>
<keyword evidence="10" id="KW-0511">Multifunctional enzyme</keyword>
<dbReference type="AlphaFoldDB" id="A0A2K2UBT0"/>
<feature type="compositionally biased region" description="Gly residues" evidence="14">
    <location>
        <begin position="717"/>
        <end position="734"/>
    </location>
</feature>
<dbReference type="GO" id="GO:0008955">
    <property type="term" value="F:peptidoglycan glycosyltransferase activity"/>
    <property type="evidence" value="ECO:0007669"/>
    <property type="project" value="UniProtKB-EC"/>
</dbReference>
<evidence type="ECO:0000256" key="4">
    <source>
        <dbReference type="ARBA" id="ARBA00022670"/>
    </source>
</evidence>
<evidence type="ECO:0000256" key="3">
    <source>
        <dbReference type="ARBA" id="ARBA00022645"/>
    </source>
</evidence>
<keyword evidence="4" id="KW-0645">Protease</keyword>
<dbReference type="GO" id="GO:0006508">
    <property type="term" value="P:proteolysis"/>
    <property type="evidence" value="ECO:0007669"/>
    <property type="project" value="UniProtKB-KW"/>
</dbReference>
<evidence type="ECO:0000256" key="7">
    <source>
        <dbReference type="ARBA" id="ARBA00022801"/>
    </source>
</evidence>
<feature type="region of interest" description="Disordered" evidence="14">
    <location>
        <begin position="625"/>
        <end position="644"/>
    </location>
</feature>
<keyword evidence="11" id="KW-0961">Cell wall biogenesis/degradation</keyword>
<evidence type="ECO:0000256" key="14">
    <source>
        <dbReference type="SAM" id="MobiDB-lite"/>
    </source>
</evidence>